<evidence type="ECO:0000256" key="1">
    <source>
        <dbReference type="ARBA" id="ARBA00004448"/>
    </source>
</evidence>
<comment type="similarity">
    <text evidence="2">Belongs to the Tim17/Tim22/Tim23 family.</text>
</comment>
<evidence type="ECO:0000313" key="8">
    <source>
        <dbReference type="EnsemblPlants" id="EMT21763"/>
    </source>
</evidence>
<evidence type="ECO:0000256" key="6">
    <source>
        <dbReference type="ARBA" id="ARBA00023128"/>
    </source>
</evidence>
<proteinExistence type="inferred from homology"/>
<comment type="subcellular location">
    <subcellularLocation>
        <location evidence="1">Mitochondrion inner membrane</location>
        <topology evidence="1">Multi-pass membrane protein</topology>
    </subcellularLocation>
</comment>
<evidence type="ECO:0000256" key="4">
    <source>
        <dbReference type="ARBA" id="ARBA00022792"/>
    </source>
</evidence>
<dbReference type="PANTHER" id="PTHR10485:SF18">
    <property type="match status" value="1"/>
</dbReference>
<keyword evidence="3" id="KW-0812">Transmembrane</keyword>
<evidence type="ECO:0000256" key="3">
    <source>
        <dbReference type="ARBA" id="ARBA00022692"/>
    </source>
</evidence>
<reference evidence="8" key="1">
    <citation type="submission" date="2015-06" db="UniProtKB">
        <authorList>
            <consortium name="EnsemblPlants"/>
        </authorList>
    </citation>
    <scope>IDENTIFICATION</scope>
</reference>
<evidence type="ECO:0000256" key="7">
    <source>
        <dbReference type="ARBA" id="ARBA00023136"/>
    </source>
</evidence>
<dbReference type="EnsemblPlants" id="EMT21763">
    <property type="protein sequence ID" value="EMT21763"/>
    <property type="gene ID" value="F775_16559"/>
</dbReference>
<dbReference type="GO" id="GO:0030150">
    <property type="term" value="P:protein import into mitochondrial matrix"/>
    <property type="evidence" value="ECO:0007669"/>
    <property type="project" value="TreeGrafter"/>
</dbReference>
<keyword evidence="5" id="KW-1133">Transmembrane helix</keyword>
<dbReference type="AlphaFoldDB" id="M8BJ68"/>
<protein>
    <submittedName>
        <fullName evidence="8">Uncharacterized protein</fullName>
    </submittedName>
</protein>
<dbReference type="GO" id="GO:0005744">
    <property type="term" value="C:TIM23 mitochondrial import inner membrane translocase complex"/>
    <property type="evidence" value="ECO:0007669"/>
    <property type="project" value="TreeGrafter"/>
</dbReference>
<accession>M8BJ68</accession>
<organism evidence="8">
    <name type="scientific">Aegilops tauschii</name>
    <name type="common">Tausch's goatgrass</name>
    <name type="synonym">Aegilops squarrosa</name>
    <dbReference type="NCBI Taxonomy" id="37682"/>
    <lineage>
        <taxon>Eukaryota</taxon>
        <taxon>Viridiplantae</taxon>
        <taxon>Streptophyta</taxon>
        <taxon>Embryophyta</taxon>
        <taxon>Tracheophyta</taxon>
        <taxon>Spermatophyta</taxon>
        <taxon>Magnoliopsida</taxon>
        <taxon>Liliopsida</taxon>
        <taxon>Poales</taxon>
        <taxon>Poaceae</taxon>
        <taxon>BOP clade</taxon>
        <taxon>Pooideae</taxon>
        <taxon>Triticodae</taxon>
        <taxon>Triticeae</taxon>
        <taxon>Triticinae</taxon>
        <taxon>Aegilops</taxon>
    </lineage>
</organism>
<dbReference type="GO" id="GO:0008320">
    <property type="term" value="F:protein transmembrane transporter activity"/>
    <property type="evidence" value="ECO:0007669"/>
    <property type="project" value="TreeGrafter"/>
</dbReference>
<keyword evidence="4" id="KW-0999">Mitochondrion inner membrane</keyword>
<evidence type="ECO:0000256" key="2">
    <source>
        <dbReference type="ARBA" id="ARBA00008444"/>
    </source>
</evidence>
<sequence>MPAPNVIDQMREDAIIGAIFVSVAHFVKGVCTSPNGSRLAGGFLAVPENALAVGRWAAWFGVVKATRCTVQHVSPGYPFESTVALGVTDTLFSMHHGPRVALRNGLRYAAIGGVLDMVMYSLKRSACAPGIPATQRRV</sequence>
<keyword evidence="6" id="KW-0496">Mitochondrion</keyword>
<evidence type="ECO:0000256" key="5">
    <source>
        <dbReference type="ARBA" id="ARBA00022989"/>
    </source>
</evidence>
<name>M8BJ68_AEGTA</name>
<dbReference type="PANTHER" id="PTHR10485">
    <property type="entry name" value="MITOCHONDRIAL IMPORT INNER MEMBRANE TRANSLOCASE SUBUNIT TIM-17"/>
    <property type="match status" value="1"/>
</dbReference>
<keyword evidence="7" id="KW-0472">Membrane</keyword>